<dbReference type="SUPFAM" id="SSF52540">
    <property type="entry name" value="P-loop containing nucleoside triphosphate hydrolases"/>
    <property type="match status" value="1"/>
</dbReference>
<proteinExistence type="predicted"/>
<dbReference type="Pfam" id="PF13469">
    <property type="entry name" value="Sulfotransfer_3"/>
    <property type="match status" value="1"/>
</dbReference>
<dbReference type="Proteomes" id="UP000069620">
    <property type="component" value="Unassembled WGS sequence"/>
</dbReference>
<reference evidence="2" key="1">
    <citation type="journal article" date="2016" name="Genome Announc.">
        <title>Draft Genome Sequences of Five Rapidly Growing Mycobacterium Species, M. thermoresistibile, M. fortuitum subsp. acetamidolyticum, M. canariasense, M. brisbanense, and M. novocastrense.</title>
        <authorList>
            <person name="Katahira K."/>
            <person name="Ogura Y."/>
            <person name="Gotoh Y."/>
            <person name="Hayashi T."/>
        </authorList>
    </citation>
    <scope>NUCLEOTIDE SEQUENCE [LARGE SCALE GENOMIC DNA]</scope>
    <source>
        <strain evidence="2">JCM15654</strain>
    </source>
</reference>
<evidence type="ECO:0000313" key="2">
    <source>
        <dbReference type="Proteomes" id="UP000069620"/>
    </source>
</evidence>
<dbReference type="EMBL" id="BCSX01000045">
    <property type="protein sequence ID" value="GAS91160.1"/>
    <property type="molecule type" value="Genomic_DNA"/>
</dbReference>
<dbReference type="PANTHER" id="PTHR36451">
    <property type="entry name" value="PAPS-DEPENDENT SULFOTRANSFERASE STF3"/>
    <property type="match status" value="1"/>
</dbReference>
<sequence>MTAGVQRPAPIRFADLANPVYPAAAQPIRDGLAAYGANLDLNPATLLAAATERSGLSDFGDPAFRERLDVLCTALRDEADLSDTGVAITFEQLVGNLVNRLRLEALIAEHPEIESIEIQRPIVICGLPRTGTTHLHNLLAADPALRHLPYWESLEPVPAAGEDTPGPRRDRCAAGLEVINSSMPEFRRMHDMTVEHAHEEIQLLANDISGMLWETMYYVPSFAAHYKAHDQAASYRYVKRSLQAMQYLRGGTRWVLKSPQHLEQFPTLAATFPDATFIVTHRDPVEVTLSMMTMICYATRMAVARPDVGKLTGYWLDRIDDLLTGCIRDRDKLPAGQAIDVRFDDFMADEEATLRNIYRVADQPFDDDVRAAMNDFLTEHPRGRYGGVIYDPADLQLDTAAIAERFRAYRERFLTTPENR</sequence>
<organism evidence="1 2">
    <name type="scientific">Mycolicibacterium brisbanense</name>
    <dbReference type="NCBI Taxonomy" id="146020"/>
    <lineage>
        <taxon>Bacteria</taxon>
        <taxon>Bacillati</taxon>
        <taxon>Actinomycetota</taxon>
        <taxon>Actinomycetes</taxon>
        <taxon>Mycobacteriales</taxon>
        <taxon>Mycobacteriaceae</taxon>
        <taxon>Mycolicibacterium</taxon>
    </lineage>
</organism>
<dbReference type="AlphaFoldDB" id="A0A124E0P7"/>
<accession>A0A124E0P7</accession>
<dbReference type="RefSeq" id="WP_062831109.1">
    <property type="nucleotide sequence ID" value="NZ_BCSX01000045.1"/>
</dbReference>
<dbReference type="STRING" id="146020.RMCB_5256"/>
<name>A0A124E0P7_9MYCO</name>
<gene>
    <name evidence="1" type="ORF">RMCB_5256</name>
</gene>
<dbReference type="PANTHER" id="PTHR36451:SF1">
    <property type="entry name" value="OMEGA-HYDROXY-BETA-DIHYDROMENAQUINONE-9 SULFOTRANSFERASE STF3"/>
    <property type="match status" value="1"/>
</dbReference>
<keyword evidence="2" id="KW-1185">Reference proteome</keyword>
<dbReference type="InterPro" id="IPR052736">
    <property type="entry name" value="Stf3_sulfotransferase"/>
</dbReference>
<evidence type="ECO:0008006" key="3">
    <source>
        <dbReference type="Google" id="ProtNLM"/>
    </source>
</evidence>
<dbReference type="OrthoDB" id="9777890at2"/>
<reference evidence="2" key="2">
    <citation type="submission" date="2016-02" db="EMBL/GenBank/DDBJ databases">
        <title>Draft genome sequence of five rapidly growing Mycobacterium species.</title>
        <authorList>
            <person name="Katahira K."/>
            <person name="Gotou Y."/>
            <person name="Iida K."/>
            <person name="Ogura Y."/>
            <person name="Hayashi T."/>
        </authorList>
    </citation>
    <scope>NUCLEOTIDE SEQUENCE [LARGE SCALE GENOMIC DNA]</scope>
    <source>
        <strain evidence="2">JCM15654</strain>
    </source>
</reference>
<dbReference type="InterPro" id="IPR027417">
    <property type="entry name" value="P-loop_NTPase"/>
</dbReference>
<dbReference type="Gene3D" id="3.40.50.300">
    <property type="entry name" value="P-loop containing nucleotide triphosphate hydrolases"/>
    <property type="match status" value="1"/>
</dbReference>
<evidence type="ECO:0000313" key="1">
    <source>
        <dbReference type="EMBL" id="GAS91160.1"/>
    </source>
</evidence>
<protein>
    <recommendedName>
        <fullName evidence="3">Sulfotransferase</fullName>
    </recommendedName>
</protein>
<comment type="caution">
    <text evidence="1">The sequence shown here is derived from an EMBL/GenBank/DDBJ whole genome shotgun (WGS) entry which is preliminary data.</text>
</comment>